<organism evidence="13 14">
    <name type="scientific">Flavobacterium supellecticarium</name>
    <dbReference type="NCBI Taxonomy" id="2565924"/>
    <lineage>
        <taxon>Bacteria</taxon>
        <taxon>Pseudomonadati</taxon>
        <taxon>Bacteroidota</taxon>
        <taxon>Flavobacteriia</taxon>
        <taxon>Flavobacteriales</taxon>
        <taxon>Flavobacteriaceae</taxon>
        <taxon>Flavobacterium</taxon>
    </lineage>
</organism>
<dbReference type="GO" id="GO:0044718">
    <property type="term" value="P:siderophore transmembrane transport"/>
    <property type="evidence" value="ECO:0007669"/>
    <property type="project" value="TreeGrafter"/>
</dbReference>
<dbReference type="PANTHER" id="PTHR30069">
    <property type="entry name" value="TONB-DEPENDENT OUTER MEMBRANE RECEPTOR"/>
    <property type="match status" value="1"/>
</dbReference>
<keyword evidence="6" id="KW-0378">Hydrolase</keyword>
<dbReference type="GO" id="GO:0016787">
    <property type="term" value="F:hydrolase activity"/>
    <property type="evidence" value="ECO:0007669"/>
    <property type="project" value="UniProtKB-KW"/>
</dbReference>
<dbReference type="InterPro" id="IPR012910">
    <property type="entry name" value="Plug_dom"/>
</dbReference>
<keyword evidence="7 9" id="KW-0472">Membrane</keyword>
<keyword evidence="8 9" id="KW-0998">Cell outer membrane</keyword>
<evidence type="ECO:0000259" key="11">
    <source>
        <dbReference type="Pfam" id="PF07715"/>
    </source>
</evidence>
<comment type="caution">
    <text evidence="13">The sequence shown here is derived from an EMBL/GenBank/DDBJ whole genome shotgun (WGS) entry which is preliminary data.</text>
</comment>
<dbReference type="Gene3D" id="2.40.170.20">
    <property type="entry name" value="TonB-dependent receptor, beta-barrel domain"/>
    <property type="match status" value="1"/>
</dbReference>
<evidence type="ECO:0000256" key="4">
    <source>
        <dbReference type="ARBA" id="ARBA00022692"/>
    </source>
</evidence>
<protein>
    <submittedName>
        <fullName evidence="13">TonB-dependent receptor</fullName>
    </submittedName>
</protein>
<evidence type="ECO:0000256" key="10">
    <source>
        <dbReference type="SAM" id="SignalP"/>
    </source>
</evidence>
<evidence type="ECO:0000256" key="5">
    <source>
        <dbReference type="ARBA" id="ARBA00022729"/>
    </source>
</evidence>
<dbReference type="PANTHER" id="PTHR30069:SF29">
    <property type="entry name" value="HEMOGLOBIN AND HEMOGLOBIN-HAPTOGLOBIN-BINDING PROTEIN 1-RELATED"/>
    <property type="match status" value="1"/>
</dbReference>
<evidence type="ECO:0000256" key="8">
    <source>
        <dbReference type="ARBA" id="ARBA00023237"/>
    </source>
</evidence>
<evidence type="ECO:0000313" key="13">
    <source>
        <dbReference type="EMBL" id="THF50535.1"/>
    </source>
</evidence>
<gene>
    <name evidence="13" type="ORF">E6C50_09915</name>
</gene>
<evidence type="ECO:0000256" key="3">
    <source>
        <dbReference type="ARBA" id="ARBA00022452"/>
    </source>
</evidence>
<dbReference type="InterPro" id="IPR023827">
    <property type="entry name" value="Peptidase_S8_Asp-AS"/>
</dbReference>
<name>A0A4S3ZXF8_9FLAO</name>
<accession>A0A4S3ZXF8</accession>
<dbReference type="InterPro" id="IPR037066">
    <property type="entry name" value="Plug_dom_sf"/>
</dbReference>
<dbReference type="Pfam" id="PF07715">
    <property type="entry name" value="Plug"/>
    <property type="match status" value="1"/>
</dbReference>
<dbReference type="Proteomes" id="UP000307507">
    <property type="component" value="Unassembled WGS sequence"/>
</dbReference>
<dbReference type="PROSITE" id="PS00136">
    <property type="entry name" value="SUBTILASE_ASP"/>
    <property type="match status" value="1"/>
</dbReference>
<dbReference type="Pfam" id="PF14905">
    <property type="entry name" value="OMP_b-brl_3"/>
    <property type="match status" value="1"/>
</dbReference>
<keyword evidence="4 9" id="KW-0812">Transmembrane</keyword>
<dbReference type="GO" id="GO:0015344">
    <property type="term" value="F:siderophore uptake transmembrane transporter activity"/>
    <property type="evidence" value="ECO:0007669"/>
    <property type="project" value="TreeGrafter"/>
</dbReference>
<proteinExistence type="inferred from homology"/>
<evidence type="ECO:0000313" key="14">
    <source>
        <dbReference type="Proteomes" id="UP000307507"/>
    </source>
</evidence>
<feature type="domain" description="Outer membrane protein beta-barrel" evidence="12">
    <location>
        <begin position="466"/>
        <end position="675"/>
    </location>
</feature>
<evidence type="ECO:0000256" key="2">
    <source>
        <dbReference type="ARBA" id="ARBA00022448"/>
    </source>
</evidence>
<dbReference type="OrthoDB" id="9764669at2"/>
<sequence>MGFKLKICSGLFLLGTVSGFAQENDSIVPKVNKLDEVVVTGQYNPQSVKKSVFEVKVITRADIDRQAGNNLADILNQTLNINIIPNASTGKSGVQLFGLDAQYFKILVDNIPVVNDEGLGNNTDLTQINLDDIQQIEIVEGSMGVDYGANAVSGIINIITKKSSQYKWEVTPYIQEETVGKEYNFADKGRHIQSIKIGHNFSDKFYGNAMFTRNDFKGFWNDKMGENYVNNDGLRGYEWLPKVQLNAKSLLAYTTKNYRLFYKFEFFQETTDRYSADVQQNFDPVTATDNPIAKDEIYSSTRYYHHLNASGKLSENGLNYDVSFSYQEQTRDLEKYNYRIRQQEHFGTEKLEYESRKVYYSKGFFSNFLKNETFNLQAGYEVNSVKGYITSLAGLFNGENIERELNSYDVYTSSEINFNKHFSIRPGVRMLLSSKFETQAALSLSAKYAFDSGYELRAIVGTAPRLPNFDELYTYMVDVNHNIQGNPNLNPEQGKSIFLHLKKDTKFNEAFSMQNKLSGWFMDVKDRIEMIIIQQSPLVYQYNNIDVYKTWGLSLTNTAQYKNFTGNFGVTFSGISKVLDSGVLSNDDYLYAFQLNANTSYTVPKWGTVFSAYVKYNGPQYQFVERNGTLERGKQNPFTWLDATIKKTFLDKKLEATVGARNLLDITTINTTATEAGAHSAAGTNILMGYGRSYFVKLLYKLNM</sequence>
<comment type="subcellular location">
    <subcellularLocation>
        <location evidence="1 9">Cell outer membrane</location>
        <topology evidence="1 9">Multi-pass membrane protein</topology>
    </subcellularLocation>
</comment>
<evidence type="ECO:0000256" key="6">
    <source>
        <dbReference type="ARBA" id="ARBA00022801"/>
    </source>
</evidence>
<dbReference type="RefSeq" id="WP_136403076.1">
    <property type="nucleotide sequence ID" value="NZ_SSNZ01000003.1"/>
</dbReference>
<dbReference type="Gene3D" id="2.170.130.10">
    <property type="entry name" value="TonB-dependent receptor, plug domain"/>
    <property type="match status" value="1"/>
</dbReference>
<feature type="domain" description="TonB-dependent receptor plug" evidence="11">
    <location>
        <begin position="49"/>
        <end position="155"/>
    </location>
</feature>
<dbReference type="AlphaFoldDB" id="A0A4S3ZXF8"/>
<comment type="similarity">
    <text evidence="9">Belongs to the TonB-dependent receptor family.</text>
</comment>
<keyword evidence="13" id="KW-0675">Receptor</keyword>
<feature type="chain" id="PRO_5020273533" evidence="10">
    <location>
        <begin position="24"/>
        <end position="704"/>
    </location>
</feature>
<dbReference type="EMBL" id="SSNZ01000003">
    <property type="protein sequence ID" value="THF50535.1"/>
    <property type="molecule type" value="Genomic_DNA"/>
</dbReference>
<dbReference type="PROSITE" id="PS52016">
    <property type="entry name" value="TONB_DEPENDENT_REC_3"/>
    <property type="match status" value="1"/>
</dbReference>
<keyword evidence="2 9" id="KW-0813">Transport</keyword>
<evidence type="ECO:0000256" key="1">
    <source>
        <dbReference type="ARBA" id="ARBA00004571"/>
    </source>
</evidence>
<keyword evidence="14" id="KW-1185">Reference proteome</keyword>
<dbReference type="GO" id="GO:0009279">
    <property type="term" value="C:cell outer membrane"/>
    <property type="evidence" value="ECO:0007669"/>
    <property type="project" value="UniProtKB-SubCell"/>
</dbReference>
<evidence type="ECO:0000256" key="7">
    <source>
        <dbReference type="ARBA" id="ARBA00023136"/>
    </source>
</evidence>
<keyword evidence="3 9" id="KW-1134">Transmembrane beta strand</keyword>
<evidence type="ECO:0000259" key="12">
    <source>
        <dbReference type="Pfam" id="PF14905"/>
    </source>
</evidence>
<dbReference type="SUPFAM" id="SSF56935">
    <property type="entry name" value="Porins"/>
    <property type="match status" value="1"/>
</dbReference>
<dbReference type="InterPro" id="IPR039426">
    <property type="entry name" value="TonB-dep_rcpt-like"/>
</dbReference>
<dbReference type="InterPro" id="IPR041700">
    <property type="entry name" value="OMP_b-brl_3"/>
</dbReference>
<reference evidence="13 14" key="1">
    <citation type="submission" date="2019-04" db="EMBL/GenBank/DDBJ databases">
        <title>Flavobacterium sp. nov. isolated from construction timber.</title>
        <authorList>
            <person name="Lin S.-Y."/>
            <person name="Chang C.-T."/>
            <person name="Young C.-C."/>
        </authorList>
    </citation>
    <scope>NUCLEOTIDE SEQUENCE [LARGE SCALE GENOMIC DNA]</scope>
    <source>
        <strain evidence="13 14">CC-CTC003</strain>
    </source>
</reference>
<evidence type="ECO:0000256" key="9">
    <source>
        <dbReference type="PROSITE-ProRule" id="PRU01360"/>
    </source>
</evidence>
<feature type="signal peptide" evidence="10">
    <location>
        <begin position="1"/>
        <end position="23"/>
    </location>
</feature>
<keyword evidence="5 10" id="KW-0732">Signal</keyword>
<dbReference type="InterPro" id="IPR036942">
    <property type="entry name" value="Beta-barrel_TonB_sf"/>
</dbReference>